<keyword evidence="10" id="KW-0482">Metalloprotease</keyword>
<dbReference type="InterPro" id="IPR011650">
    <property type="entry name" value="Peptidase_M20_dimer"/>
</dbReference>
<dbReference type="GO" id="GO:0046872">
    <property type="term" value="F:metal ion binding"/>
    <property type="evidence" value="ECO:0007669"/>
    <property type="project" value="UniProtKB-KW"/>
</dbReference>
<dbReference type="FunFam" id="3.40.630.10:FF:000014">
    <property type="entry name" value="Cytosolic non-specific dipeptidase"/>
    <property type="match status" value="1"/>
</dbReference>
<feature type="binding site" evidence="25">
    <location>
        <position position="167"/>
    </location>
    <ligand>
        <name>Mn(2+)</name>
        <dbReference type="ChEBI" id="CHEBI:29035"/>
        <label>1</label>
    </ligand>
</feature>
<dbReference type="InterPro" id="IPR051458">
    <property type="entry name" value="Cyt/Met_Dipeptidase"/>
</dbReference>
<dbReference type="Ensembl" id="ENSOMET00000031326.1">
    <property type="protein sequence ID" value="ENSOMEP00000035982.1"/>
    <property type="gene ID" value="ENSOMEG00000023514.1"/>
</dbReference>
<evidence type="ECO:0000256" key="1">
    <source>
        <dbReference type="ARBA" id="ARBA00004496"/>
    </source>
</evidence>
<proteinExistence type="inferred from homology"/>
<comment type="catalytic activity">
    <reaction evidence="20">
        <text>L-threonyl-L-serine + H2O = L-threonine + L-serine</text>
        <dbReference type="Rhea" id="RHEA:67364"/>
        <dbReference type="ChEBI" id="CHEBI:15377"/>
        <dbReference type="ChEBI" id="CHEBI:33384"/>
        <dbReference type="ChEBI" id="CHEBI:57926"/>
        <dbReference type="ChEBI" id="CHEBI:169954"/>
    </reaction>
    <physiologicalReaction direction="left-to-right" evidence="20">
        <dbReference type="Rhea" id="RHEA:67365"/>
    </physiologicalReaction>
</comment>
<dbReference type="AlphaFoldDB" id="A0A3B3E0R9"/>
<evidence type="ECO:0000256" key="3">
    <source>
        <dbReference type="ARBA" id="ARBA00011738"/>
    </source>
</evidence>
<feature type="binding site" description="in other chain" evidence="24">
    <location>
        <position position="417"/>
    </location>
    <ligand>
        <name>substrate</name>
        <note>ligand shared between homodimeric partners</note>
    </ligand>
</feature>
<feature type="active site" evidence="23">
    <location>
        <position position="101"/>
    </location>
</feature>
<keyword evidence="9" id="KW-0378">Hydrolase</keyword>
<feature type="binding site" description="in other chain" evidence="24">
    <location>
        <position position="343"/>
    </location>
    <ligand>
        <name>substrate</name>
        <note>ligand shared between homodimeric partners</note>
    </ligand>
</feature>
<evidence type="ECO:0000256" key="14">
    <source>
        <dbReference type="ARBA" id="ARBA00041164"/>
    </source>
</evidence>
<dbReference type="InterPro" id="IPR002933">
    <property type="entry name" value="Peptidase_M20"/>
</dbReference>
<evidence type="ECO:0000256" key="2">
    <source>
        <dbReference type="ARBA" id="ARBA00006247"/>
    </source>
</evidence>
<feature type="domain" description="Peptidase M20 dimerisation" evidence="27">
    <location>
        <begin position="208"/>
        <end position="365"/>
    </location>
</feature>
<evidence type="ECO:0000256" key="20">
    <source>
        <dbReference type="ARBA" id="ARBA00048962"/>
    </source>
</evidence>
<evidence type="ECO:0000256" key="12">
    <source>
        <dbReference type="ARBA" id="ARBA00036421"/>
    </source>
</evidence>
<evidence type="ECO:0000259" key="27">
    <source>
        <dbReference type="Pfam" id="PF07687"/>
    </source>
</evidence>
<evidence type="ECO:0000256" key="8">
    <source>
        <dbReference type="ARBA" id="ARBA00022723"/>
    </source>
</evidence>
<keyword evidence="5" id="KW-0597">Phosphoprotein</keyword>
<evidence type="ECO:0000256" key="6">
    <source>
        <dbReference type="ARBA" id="ARBA00022645"/>
    </source>
</evidence>
<feature type="binding site" evidence="25">
    <location>
        <position position="132"/>
    </location>
    <ligand>
        <name>Mn(2+)</name>
        <dbReference type="ChEBI" id="CHEBI:29035"/>
        <label>2</label>
    </ligand>
</feature>
<feature type="binding site" evidence="24">
    <location>
        <position position="228"/>
    </location>
    <ligand>
        <name>substrate</name>
        <note>ligand shared between homodimeric partners</note>
    </ligand>
</feature>
<feature type="binding site" evidence="25">
    <location>
        <position position="99"/>
    </location>
    <ligand>
        <name>Mn(2+)</name>
        <dbReference type="ChEBI" id="CHEBI:29035"/>
        <label>2</label>
    </ligand>
</feature>
<feature type="binding site" evidence="24">
    <location>
        <position position="330"/>
    </location>
    <ligand>
        <name>substrate</name>
        <note>ligand shared between homodimeric partners</note>
    </ligand>
</feature>
<comment type="similarity">
    <text evidence="2">Belongs to the peptidase M20A family.</text>
</comment>
<feature type="binding site" description="in other chain" evidence="24">
    <location>
        <position position="195"/>
    </location>
    <ligand>
        <name>substrate</name>
        <note>ligand shared between homodimeric partners</note>
    </ligand>
</feature>
<dbReference type="CDD" id="cd05676">
    <property type="entry name" value="M20_dipept_like_CNDP"/>
    <property type="match status" value="1"/>
</dbReference>
<dbReference type="RefSeq" id="XP_024131250.1">
    <property type="nucleotide sequence ID" value="XM_024275482.2"/>
</dbReference>
<comment type="cofactor">
    <cofactor evidence="25">
        <name>Mn(2+)</name>
        <dbReference type="ChEBI" id="CHEBI:29035"/>
    </cofactor>
    <text evidence="25">Binds 2 manganese ions per subunit.</text>
</comment>
<evidence type="ECO:0000256" key="16">
    <source>
        <dbReference type="ARBA" id="ARBA00042010"/>
    </source>
</evidence>
<evidence type="ECO:0000256" key="17">
    <source>
        <dbReference type="ARBA" id="ARBA00046206"/>
    </source>
</evidence>
<dbReference type="Gene3D" id="3.40.630.10">
    <property type="entry name" value="Zn peptidases"/>
    <property type="match status" value="1"/>
</dbReference>
<feature type="binding site" evidence="25">
    <location>
        <position position="132"/>
    </location>
    <ligand>
        <name>Mn(2+)</name>
        <dbReference type="ChEBI" id="CHEBI:29035"/>
        <label>1</label>
    </ligand>
</feature>
<keyword evidence="4" id="KW-0963">Cytoplasm</keyword>
<accession>A0A3B3E0R9</accession>
<dbReference type="STRING" id="30732.ENSOMEP00000035982"/>
<dbReference type="Proteomes" id="UP000261560">
    <property type="component" value="Unplaced"/>
</dbReference>
<evidence type="ECO:0000256" key="5">
    <source>
        <dbReference type="ARBA" id="ARBA00022553"/>
    </source>
</evidence>
<comment type="catalytic activity">
    <reaction evidence="21">
        <text>L-cysteinylglycine + H2O = L-cysteine + glycine</text>
        <dbReference type="Rhea" id="RHEA:28783"/>
        <dbReference type="ChEBI" id="CHEBI:15377"/>
        <dbReference type="ChEBI" id="CHEBI:35235"/>
        <dbReference type="ChEBI" id="CHEBI:57305"/>
        <dbReference type="ChEBI" id="CHEBI:61694"/>
    </reaction>
    <physiologicalReaction direction="left-to-right" evidence="21">
        <dbReference type="Rhea" id="RHEA:28784"/>
    </physiologicalReaction>
</comment>
<comment type="catalytic activity">
    <reaction evidence="19">
        <text>(S)-lactate + L-phenylalanine = N-[(S)-lactoyl]-L-phenylalanine + H2O</text>
        <dbReference type="Rhea" id="RHEA:66724"/>
        <dbReference type="ChEBI" id="CHEBI:15377"/>
        <dbReference type="ChEBI" id="CHEBI:16651"/>
        <dbReference type="ChEBI" id="CHEBI:58095"/>
        <dbReference type="ChEBI" id="CHEBI:167456"/>
    </reaction>
    <physiologicalReaction direction="left-to-right" evidence="19">
        <dbReference type="Rhea" id="RHEA:66725"/>
    </physiologicalReaction>
    <physiologicalReaction direction="right-to-left" evidence="19">
        <dbReference type="Rhea" id="RHEA:66726"/>
    </physiologicalReaction>
</comment>
<evidence type="ECO:0000256" key="7">
    <source>
        <dbReference type="ARBA" id="ARBA00022670"/>
    </source>
</evidence>
<feature type="site" description="Important for catalytic activity" evidence="26">
    <location>
        <position position="228"/>
    </location>
</feature>
<evidence type="ECO:0000256" key="21">
    <source>
        <dbReference type="ARBA" id="ARBA00049107"/>
    </source>
</evidence>
<evidence type="ECO:0000256" key="4">
    <source>
        <dbReference type="ARBA" id="ARBA00022490"/>
    </source>
</evidence>
<keyword evidence="11 25" id="KW-0464">Manganese</keyword>
<keyword evidence="8 25" id="KW-0479">Metal-binding</keyword>
<sequence>MAHLPALFKHVDQNQDTYVQRLAEWVSIQSVSSWPEKRGEIRRMMEMAAKDIERLGGSVELVDVGTQKLSTGEVIPLPPIILGSLGADPAKKTVCIYGHLDVQPASMEDGWDTEPFTLVERDGKLFGRGSTDDKGPVLAWLNCIEAYQQIQQELPINIKFCLEGMEESGSEGLDELVFSQKDSFLKDVDFVCISDNYWLGKSKPCITYGLRGICYFFIEVEGCQKDLHSGVFGGSVHEAMTDLIALMGSLLDRKGKILVPGIYDAVAPLTKEEEKLYEAIEFDLEEYSKDMGVGKLLHDSKEEILMHRWRYPSLSLHGIEGAFSDFGAKTVIPRKVIGKFSIRLVPDMDPKVVEKQVVGYIQQKFQELQSPNKLKVYLGHGAKAWVSDFNHPHYMAGRRAMRTVFGVEPDLTREGGSIPVTLTFQEATGRNVMLLPLGSSDDGAHSQNEKINRSNYIEGIKMLGAYFHEVSQLE</sequence>
<protein>
    <recommendedName>
        <fullName evidence="14">Cytosolic non-specific dipeptidase</fullName>
        <ecNumber evidence="13">3.4.13.18</ecNumber>
    </recommendedName>
    <alternativeName>
        <fullName evidence="16">CNDP dipeptidase 2</fullName>
    </alternativeName>
    <alternativeName>
        <fullName evidence="15">Threonyl dipeptidase</fullName>
    </alternativeName>
</protein>
<comment type="catalytic activity">
    <reaction evidence="22">
        <text>L-threonyl-L-threonine + H2O = 2 L-threonine</text>
        <dbReference type="Rhea" id="RHEA:67360"/>
        <dbReference type="ChEBI" id="CHEBI:15377"/>
        <dbReference type="ChEBI" id="CHEBI:57926"/>
        <dbReference type="ChEBI" id="CHEBI:169953"/>
    </reaction>
    <physiologicalReaction direction="left-to-right" evidence="22">
        <dbReference type="Rhea" id="RHEA:67361"/>
    </physiologicalReaction>
</comment>
<dbReference type="GO" id="GO:0004180">
    <property type="term" value="F:carboxypeptidase activity"/>
    <property type="evidence" value="ECO:0007669"/>
    <property type="project" value="UniProtKB-KW"/>
</dbReference>
<evidence type="ECO:0000256" key="22">
    <source>
        <dbReference type="ARBA" id="ARBA00049394"/>
    </source>
</evidence>
<evidence type="ECO:0000256" key="11">
    <source>
        <dbReference type="ARBA" id="ARBA00023211"/>
    </source>
</evidence>
<comment type="subunit">
    <text evidence="3">Homodimer.</text>
</comment>
<evidence type="ECO:0000313" key="29">
    <source>
        <dbReference type="Proteomes" id="UP000261560"/>
    </source>
</evidence>
<comment type="catalytic activity">
    <reaction evidence="18">
        <text>L-seryl-L-threonine + H2O = L-threonine + L-serine</text>
        <dbReference type="Rhea" id="RHEA:67372"/>
        <dbReference type="ChEBI" id="CHEBI:15377"/>
        <dbReference type="ChEBI" id="CHEBI:33384"/>
        <dbReference type="ChEBI" id="CHEBI:57926"/>
        <dbReference type="ChEBI" id="CHEBI:169955"/>
    </reaction>
    <physiologicalReaction direction="left-to-right" evidence="18">
        <dbReference type="Rhea" id="RHEA:67373"/>
    </physiologicalReaction>
</comment>
<organism evidence="28 29">
    <name type="scientific">Oryzias melastigma</name>
    <name type="common">Marine medaka</name>
    <dbReference type="NCBI Taxonomy" id="30732"/>
    <lineage>
        <taxon>Eukaryota</taxon>
        <taxon>Metazoa</taxon>
        <taxon>Chordata</taxon>
        <taxon>Craniata</taxon>
        <taxon>Vertebrata</taxon>
        <taxon>Euteleostomi</taxon>
        <taxon>Actinopterygii</taxon>
        <taxon>Neopterygii</taxon>
        <taxon>Teleostei</taxon>
        <taxon>Neoteleostei</taxon>
        <taxon>Acanthomorphata</taxon>
        <taxon>Ovalentaria</taxon>
        <taxon>Atherinomorphae</taxon>
        <taxon>Beloniformes</taxon>
        <taxon>Adrianichthyidae</taxon>
        <taxon>Oryziinae</taxon>
        <taxon>Oryzias</taxon>
    </lineage>
</organism>
<dbReference type="Pfam" id="PF01546">
    <property type="entry name" value="Peptidase_M20"/>
    <property type="match status" value="1"/>
</dbReference>
<comment type="subcellular location">
    <subcellularLocation>
        <location evidence="1">Cytoplasm</location>
    </subcellularLocation>
</comment>
<comment type="function">
    <text evidence="17">Catalyzes the peptide bond hydrolysis in dipeptides, displaying a non-redundant activity toward threonyl dipeptides. Mediates threonyl dipeptide catabolism in a tissue-specific way. Has high dipeptidase activity toward cysteinylglycine, an intermediate metabolite in glutathione metabolism. Metabolizes N-lactoyl-amino acids, both through hydrolysis to form lactic acid and amino acids, as well as through their formation by reverse proteolysis. Plays a role in the regulation of cell cycle arrest and apoptosis.</text>
</comment>
<evidence type="ECO:0000313" key="28">
    <source>
        <dbReference type="Ensembl" id="ENSOMEP00000035982.1"/>
    </source>
</evidence>
<evidence type="ECO:0000256" key="26">
    <source>
        <dbReference type="PIRSR" id="PIRSR037242-4"/>
    </source>
</evidence>
<feature type="binding site" description="in other chain" evidence="24">
    <location>
        <position position="445"/>
    </location>
    <ligand>
        <name>substrate</name>
        <note>ligand shared between homodimeric partners</note>
    </ligand>
</feature>
<dbReference type="PIRSF" id="PIRSF037242">
    <property type="entry name" value="CNDP_dipeptidase"/>
    <property type="match status" value="1"/>
</dbReference>
<dbReference type="InterPro" id="IPR001261">
    <property type="entry name" value="ArgE/DapE_CS"/>
</dbReference>
<reference evidence="28" key="1">
    <citation type="submission" date="2025-08" db="UniProtKB">
        <authorList>
            <consortium name="Ensembl"/>
        </authorList>
    </citation>
    <scope>IDENTIFICATION</scope>
</reference>
<evidence type="ECO:0000256" key="24">
    <source>
        <dbReference type="PIRSR" id="PIRSR037242-2"/>
    </source>
</evidence>
<feature type="binding site" evidence="25">
    <location>
        <position position="195"/>
    </location>
    <ligand>
        <name>Mn(2+)</name>
        <dbReference type="ChEBI" id="CHEBI:29035"/>
        <label>2</label>
    </ligand>
</feature>
<evidence type="ECO:0000256" key="10">
    <source>
        <dbReference type="ARBA" id="ARBA00023049"/>
    </source>
</evidence>
<evidence type="ECO:0000256" key="13">
    <source>
        <dbReference type="ARBA" id="ARBA00038976"/>
    </source>
</evidence>
<dbReference type="PANTHER" id="PTHR43270:SF11">
    <property type="entry name" value="CYTOSOLIC NON-SPECIFIC DIPEPTIDASE"/>
    <property type="match status" value="1"/>
</dbReference>
<dbReference type="GeneTree" id="ENSGT00940000156500"/>
<feature type="active site" description="Proton acceptor" evidence="23">
    <location>
        <position position="166"/>
    </location>
</feature>
<dbReference type="FunFam" id="3.30.70.360:FF:000008">
    <property type="entry name" value="Cytosolic non-specific dipeptidase"/>
    <property type="match status" value="1"/>
</dbReference>
<evidence type="ECO:0000256" key="9">
    <source>
        <dbReference type="ARBA" id="ARBA00022801"/>
    </source>
</evidence>
<reference evidence="28" key="2">
    <citation type="submission" date="2025-09" db="UniProtKB">
        <authorList>
            <consortium name="Ensembl"/>
        </authorList>
    </citation>
    <scope>IDENTIFICATION</scope>
</reference>
<evidence type="ECO:0000256" key="15">
    <source>
        <dbReference type="ARBA" id="ARBA00041744"/>
    </source>
</evidence>
<evidence type="ECO:0000256" key="18">
    <source>
        <dbReference type="ARBA" id="ARBA00048269"/>
    </source>
</evidence>
<dbReference type="PaxDb" id="30732-ENSOMEP00000035982"/>
<dbReference type="SUPFAM" id="SSF53187">
    <property type="entry name" value="Zn-dependent exopeptidases"/>
    <property type="match status" value="1"/>
</dbReference>
<dbReference type="Pfam" id="PF07687">
    <property type="entry name" value="M20_dimer"/>
    <property type="match status" value="1"/>
</dbReference>
<evidence type="ECO:0000256" key="25">
    <source>
        <dbReference type="PIRSR" id="PIRSR037242-3"/>
    </source>
</evidence>
<dbReference type="GO" id="GO:0006508">
    <property type="term" value="P:proteolysis"/>
    <property type="evidence" value="ECO:0007669"/>
    <property type="project" value="UniProtKB-KW"/>
</dbReference>
<dbReference type="Gene3D" id="3.30.70.360">
    <property type="match status" value="1"/>
</dbReference>
<name>A0A3B3E0R9_ORYME</name>
<dbReference type="GeneID" id="112148383"/>
<dbReference type="PROSITE" id="PS00759">
    <property type="entry name" value="ARGE_DAPE_CPG2_2"/>
    <property type="match status" value="1"/>
</dbReference>
<dbReference type="OrthoDB" id="7832001at2759"/>
<keyword evidence="6" id="KW-0121">Carboxypeptidase</keyword>
<dbReference type="InterPro" id="IPR017153">
    <property type="entry name" value="CNDP/DUG1"/>
</dbReference>
<dbReference type="OMA" id="CNVKFMI"/>
<evidence type="ECO:0000256" key="19">
    <source>
        <dbReference type="ARBA" id="ARBA00048777"/>
    </source>
</evidence>
<dbReference type="EC" id="3.4.13.18" evidence="13"/>
<evidence type="ECO:0000256" key="23">
    <source>
        <dbReference type="PIRSR" id="PIRSR037242-1"/>
    </source>
</evidence>
<feature type="binding site" evidence="25">
    <location>
        <position position="445"/>
    </location>
    <ligand>
        <name>Mn(2+)</name>
        <dbReference type="ChEBI" id="CHEBI:29035"/>
        <label>1</label>
    </ligand>
</feature>
<dbReference type="GO" id="GO:0005829">
    <property type="term" value="C:cytosol"/>
    <property type="evidence" value="ECO:0007669"/>
    <property type="project" value="TreeGrafter"/>
</dbReference>
<keyword evidence="29" id="KW-1185">Reference proteome</keyword>
<dbReference type="GO" id="GO:0070573">
    <property type="term" value="F:metallodipeptidase activity"/>
    <property type="evidence" value="ECO:0007669"/>
    <property type="project" value="InterPro"/>
</dbReference>
<keyword evidence="7" id="KW-0645">Protease</keyword>
<comment type="catalytic activity">
    <reaction evidence="12">
        <text>Hydrolysis of dipeptides, preferentially hydrophobic dipeptides including prolyl amino acids.</text>
        <dbReference type="EC" id="3.4.13.18"/>
    </reaction>
</comment>
<dbReference type="PANTHER" id="PTHR43270">
    <property type="entry name" value="BETA-ALA-HIS DIPEPTIDASE"/>
    <property type="match status" value="1"/>
</dbReference>